<dbReference type="STRING" id="214684.Q5KGQ7"/>
<dbReference type="PROSITE" id="PS50007">
    <property type="entry name" value="PIPLC_X_DOMAIN"/>
    <property type="match status" value="1"/>
</dbReference>
<dbReference type="GO" id="GO:0006629">
    <property type="term" value="P:lipid metabolic process"/>
    <property type="evidence" value="ECO:0007669"/>
    <property type="project" value="InterPro"/>
</dbReference>
<dbReference type="VEuPathDB" id="FungiDB:CNE02700"/>
<accession>Q5KGQ7</accession>
<dbReference type="InterPro" id="IPR017946">
    <property type="entry name" value="PLC-like_Pdiesterase_TIM-brl"/>
</dbReference>
<dbReference type="GO" id="GO:0008081">
    <property type="term" value="F:phosphoric diester hydrolase activity"/>
    <property type="evidence" value="ECO:0000318"/>
    <property type="project" value="GO_Central"/>
</dbReference>
<sequence length="360" mass="37871">MLPHLILSLASLFALPAVFAATTCNGHSELCSRLYSNVTFIGAHDSYAVGSSVADDQDKDVTSQLNDGIRTLQIQAHNASDGIHLCHSSCSLLDGGLMSDYLSTVASWVNDNPNDVITIVIVNSDNLPPTSFSPVFESAGLSSKVYTPASQPTQLSDWPSLSDMIDAGTTVVAFMDYEADTSSVPYLLDEFAAMWEDAYGVTTQEFGCAVNRSSGDTSSQPFLINHFLDSTYSFSSIQVFVPNKDKLNETNAETGTGSIGYHVNNCRQLWGRNPNHILLDFYDSNGNSPFNVAASLNGVSAPTNTVTAGTASATSSGTAAVVSTQSLSGSVTSIEGIAKGITLGLGVMLGVGMGVGRVFL</sequence>
<dbReference type="CDD" id="cd08588">
    <property type="entry name" value="PI-PLCc_At5g67130_like"/>
    <property type="match status" value="1"/>
</dbReference>
<keyword evidence="1" id="KW-0732">Signal</keyword>
<dbReference type="PaxDb" id="214684-Q5KGQ7"/>
<organism evidence="2 3">
    <name type="scientific">Cryptococcus deneoformans (strain JEC21 / ATCC MYA-565)</name>
    <name type="common">Cryptococcus neoformans var. neoformans serotype D</name>
    <dbReference type="NCBI Taxonomy" id="214684"/>
    <lineage>
        <taxon>Eukaryota</taxon>
        <taxon>Fungi</taxon>
        <taxon>Dikarya</taxon>
        <taxon>Basidiomycota</taxon>
        <taxon>Agaricomycotina</taxon>
        <taxon>Tremellomycetes</taxon>
        <taxon>Tremellales</taxon>
        <taxon>Cryptococcaceae</taxon>
        <taxon>Cryptococcus</taxon>
        <taxon>Cryptococcus neoformans species complex</taxon>
    </lineage>
</organism>
<evidence type="ECO:0008006" key="4">
    <source>
        <dbReference type="Google" id="ProtNLM"/>
    </source>
</evidence>
<feature type="signal peptide" evidence="1">
    <location>
        <begin position="1"/>
        <end position="20"/>
    </location>
</feature>
<dbReference type="GeneID" id="3257526"/>
<dbReference type="AlphaFoldDB" id="Q5KGQ7"/>
<dbReference type="Pfam" id="PF26146">
    <property type="entry name" value="PI-PLC_X"/>
    <property type="match status" value="1"/>
</dbReference>
<dbReference type="PANTHER" id="PTHR13593">
    <property type="match status" value="1"/>
</dbReference>
<dbReference type="SUPFAM" id="SSF51695">
    <property type="entry name" value="PLC-like phosphodiesterases"/>
    <property type="match status" value="1"/>
</dbReference>
<keyword evidence="3" id="KW-1185">Reference proteome</keyword>
<protein>
    <recommendedName>
        <fullName evidence="4">PLC-like phosphodiesterase</fullName>
    </recommendedName>
</protein>
<dbReference type="OMA" id="TFDCNVN"/>
<dbReference type="eggNOG" id="ENOG502QVX2">
    <property type="taxonomic scope" value="Eukaryota"/>
</dbReference>
<dbReference type="InParanoid" id="Q5KGQ7"/>
<dbReference type="HOGENOM" id="CLU_037358_2_0_1"/>
<dbReference type="PANTHER" id="PTHR13593:SF140">
    <property type="entry name" value="PLC-LIKE PHOSPHODIESTERASE"/>
    <property type="match status" value="1"/>
</dbReference>
<dbReference type="Proteomes" id="UP000002149">
    <property type="component" value="Chromosome 5"/>
</dbReference>
<evidence type="ECO:0000313" key="3">
    <source>
        <dbReference type="Proteomes" id="UP000002149"/>
    </source>
</evidence>
<evidence type="ECO:0000313" key="2">
    <source>
        <dbReference type="EMBL" id="AAW43671.1"/>
    </source>
</evidence>
<gene>
    <name evidence="2" type="ordered locus">CNE02700</name>
</gene>
<dbReference type="OrthoDB" id="7984201at2759"/>
<dbReference type="InterPro" id="IPR051057">
    <property type="entry name" value="PI-PLC_domain"/>
</dbReference>
<dbReference type="RefSeq" id="XP_570978.1">
    <property type="nucleotide sequence ID" value="XM_570978.1"/>
</dbReference>
<dbReference type="Gene3D" id="3.20.20.190">
    <property type="entry name" value="Phosphatidylinositol (PI) phosphodiesterase"/>
    <property type="match status" value="1"/>
</dbReference>
<name>Q5KGQ7_CRYD1</name>
<dbReference type="KEGG" id="cne:CNE02700"/>
<reference evidence="2 3" key="1">
    <citation type="journal article" date="2005" name="Science">
        <title>The genome of the basidiomycetous yeast and human pathogen Cryptococcus neoformans.</title>
        <authorList>
            <person name="Loftus B.J."/>
            <person name="Fung E."/>
            <person name="Roncaglia P."/>
            <person name="Rowley D."/>
            <person name="Amedeo P."/>
            <person name="Bruno D."/>
            <person name="Vamathevan J."/>
            <person name="Miranda M."/>
            <person name="Anderson I.J."/>
            <person name="Fraser J.A."/>
            <person name="Allen J.E."/>
            <person name="Bosdet I.E."/>
            <person name="Brent M.R."/>
            <person name="Chiu R."/>
            <person name="Doering T.L."/>
            <person name="Donlin M.J."/>
            <person name="D'Souza C.A."/>
            <person name="Fox D.S."/>
            <person name="Grinberg V."/>
            <person name="Fu J."/>
            <person name="Fukushima M."/>
            <person name="Haas B.J."/>
            <person name="Huang J.C."/>
            <person name="Janbon G."/>
            <person name="Jones S.J."/>
            <person name="Koo H.L."/>
            <person name="Krzywinski M.I."/>
            <person name="Kwon-Chung J.K."/>
            <person name="Lengeler K.B."/>
            <person name="Maiti R."/>
            <person name="Marra M.A."/>
            <person name="Marra R.E."/>
            <person name="Mathewson C.A."/>
            <person name="Mitchell T.G."/>
            <person name="Pertea M."/>
            <person name="Riggs F.R."/>
            <person name="Salzberg S.L."/>
            <person name="Schein J.E."/>
            <person name="Shvartsbeyn A."/>
            <person name="Shin H."/>
            <person name="Shumway M."/>
            <person name="Specht C.A."/>
            <person name="Suh B.B."/>
            <person name="Tenney A."/>
            <person name="Utterback T.R."/>
            <person name="Wickes B.L."/>
            <person name="Wortman J.R."/>
            <person name="Wye N.H."/>
            <person name="Kronstad J.W."/>
            <person name="Lodge J.K."/>
            <person name="Heitman J."/>
            <person name="Davis R.W."/>
            <person name="Fraser C.M."/>
            <person name="Hyman R.W."/>
        </authorList>
    </citation>
    <scope>NUCLEOTIDE SEQUENCE [LARGE SCALE GENOMIC DNA]</scope>
    <source>
        <strain evidence="3">JEC21 / ATCC MYA-565</strain>
    </source>
</reference>
<evidence type="ECO:0000256" key="1">
    <source>
        <dbReference type="SAM" id="SignalP"/>
    </source>
</evidence>
<dbReference type="EMBL" id="AE017345">
    <property type="protein sequence ID" value="AAW43671.1"/>
    <property type="molecule type" value="Genomic_DNA"/>
</dbReference>
<feature type="chain" id="PRO_5004257830" description="PLC-like phosphodiesterase" evidence="1">
    <location>
        <begin position="21"/>
        <end position="360"/>
    </location>
</feature>
<proteinExistence type="predicted"/>